<dbReference type="InterPro" id="IPR011990">
    <property type="entry name" value="TPR-like_helical_dom_sf"/>
</dbReference>
<dbReference type="PROSITE" id="PS51375">
    <property type="entry name" value="PPR"/>
    <property type="match status" value="2"/>
</dbReference>
<dbReference type="Pfam" id="PF01535">
    <property type="entry name" value="PPR"/>
    <property type="match status" value="1"/>
</dbReference>
<dbReference type="PANTHER" id="PTHR24015">
    <property type="entry name" value="OS07G0578800 PROTEIN-RELATED"/>
    <property type="match status" value="1"/>
</dbReference>
<proteinExistence type="predicted"/>
<sequence>MNLLYTVPSRYCWRQKAQFFLNLRVSCKIDVVYYSKQLPHALILQEVKDAKPLQQAHAQIIVCNLSDNVFLGNRLMNAYASCGLIDKAQIIFSQILNKNLVSWTILISGLTKNGRFLEAIEVFYEMVVQEIRPNEITLASVLPTFRILGNVLMGKSVHCYWIKHNSGDNVFVETGLVDMYAKFRVMRSARNLFDDMSVKNVVSWNAIISGYSDNGFGKEALWMFSQMRRKGFSADSFTLMSLVSLEDLRVGSGIHSLIVRSGYENDKLLKTALMELYINCNFVNDAYSIFRDINKKDLVAWTLMLKGFLKCGNWKRTIEHFNTMMGEDDILLDSVSLITILSGCCSGALQQGRCVHALVIKNWF</sequence>
<keyword evidence="1" id="KW-0677">Repeat</keyword>
<reference evidence="3" key="2">
    <citation type="journal article" date="2024" name="Plant">
        <title>Genomic evolution and insights into agronomic trait innovations of Sesamum species.</title>
        <authorList>
            <person name="Miao H."/>
            <person name="Wang L."/>
            <person name="Qu L."/>
            <person name="Liu H."/>
            <person name="Sun Y."/>
            <person name="Le M."/>
            <person name="Wang Q."/>
            <person name="Wei S."/>
            <person name="Zheng Y."/>
            <person name="Lin W."/>
            <person name="Duan Y."/>
            <person name="Cao H."/>
            <person name="Xiong S."/>
            <person name="Wang X."/>
            <person name="Wei L."/>
            <person name="Li C."/>
            <person name="Ma Q."/>
            <person name="Ju M."/>
            <person name="Zhao R."/>
            <person name="Li G."/>
            <person name="Mu C."/>
            <person name="Tian Q."/>
            <person name="Mei H."/>
            <person name="Zhang T."/>
            <person name="Gao T."/>
            <person name="Zhang H."/>
        </authorList>
    </citation>
    <scope>NUCLEOTIDE SEQUENCE</scope>
    <source>
        <strain evidence="3">G02</strain>
    </source>
</reference>
<gene>
    <name evidence="3" type="ORF">Sradi_2809500</name>
</gene>
<name>A0AAW2RVB7_SESRA</name>
<organism evidence="3">
    <name type="scientific">Sesamum radiatum</name>
    <name type="common">Black benniseed</name>
    <dbReference type="NCBI Taxonomy" id="300843"/>
    <lineage>
        <taxon>Eukaryota</taxon>
        <taxon>Viridiplantae</taxon>
        <taxon>Streptophyta</taxon>
        <taxon>Embryophyta</taxon>
        <taxon>Tracheophyta</taxon>
        <taxon>Spermatophyta</taxon>
        <taxon>Magnoliopsida</taxon>
        <taxon>eudicotyledons</taxon>
        <taxon>Gunneridae</taxon>
        <taxon>Pentapetalae</taxon>
        <taxon>asterids</taxon>
        <taxon>lamiids</taxon>
        <taxon>Lamiales</taxon>
        <taxon>Pedaliaceae</taxon>
        <taxon>Sesamum</taxon>
    </lineage>
</organism>
<dbReference type="GO" id="GO:0009451">
    <property type="term" value="P:RNA modification"/>
    <property type="evidence" value="ECO:0007669"/>
    <property type="project" value="InterPro"/>
</dbReference>
<reference evidence="3" key="1">
    <citation type="submission" date="2020-06" db="EMBL/GenBank/DDBJ databases">
        <authorList>
            <person name="Li T."/>
            <person name="Hu X."/>
            <person name="Zhang T."/>
            <person name="Song X."/>
            <person name="Zhang H."/>
            <person name="Dai N."/>
            <person name="Sheng W."/>
            <person name="Hou X."/>
            <person name="Wei L."/>
        </authorList>
    </citation>
    <scope>NUCLEOTIDE SEQUENCE</scope>
    <source>
        <strain evidence="3">G02</strain>
        <tissue evidence="3">Leaf</tissue>
    </source>
</reference>
<dbReference type="PANTHER" id="PTHR24015:SF739">
    <property type="entry name" value="OS03G0644200 PROTEIN"/>
    <property type="match status" value="1"/>
</dbReference>
<dbReference type="Pfam" id="PF13041">
    <property type="entry name" value="PPR_2"/>
    <property type="match status" value="2"/>
</dbReference>
<feature type="repeat" description="PPR" evidence="2">
    <location>
        <begin position="99"/>
        <end position="133"/>
    </location>
</feature>
<evidence type="ECO:0000313" key="3">
    <source>
        <dbReference type="EMBL" id="KAL0384152.1"/>
    </source>
</evidence>
<dbReference type="EMBL" id="JACGWJ010000012">
    <property type="protein sequence ID" value="KAL0384152.1"/>
    <property type="molecule type" value="Genomic_DNA"/>
</dbReference>
<protein>
    <submittedName>
        <fullName evidence="3">Pentatricopeptide repeat-containing protein</fullName>
    </submittedName>
</protein>
<dbReference type="InterPro" id="IPR046960">
    <property type="entry name" value="PPR_At4g14850-like_plant"/>
</dbReference>
<dbReference type="NCBIfam" id="TIGR00756">
    <property type="entry name" value="PPR"/>
    <property type="match status" value="2"/>
</dbReference>
<dbReference type="Gene3D" id="1.25.40.10">
    <property type="entry name" value="Tetratricopeptide repeat domain"/>
    <property type="match status" value="3"/>
</dbReference>
<dbReference type="InterPro" id="IPR002885">
    <property type="entry name" value="PPR_rpt"/>
</dbReference>
<accession>A0AAW2RVB7</accession>
<evidence type="ECO:0000256" key="2">
    <source>
        <dbReference type="PROSITE-ProRule" id="PRU00708"/>
    </source>
</evidence>
<comment type="caution">
    <text evidence="3">The sequence shown here is derived from an EMBL/GenBank/DDBJ whole genome shotgun (WGS) entry which is preliminary data.</text>
</comment>
<dbReference type="FunFam" id="1.25.40.10:FF:000073">
    <property type="entry name" value="Pentatricopeptide repeat-containing protein chloroplastic"/>
    <property type="match status" value="1"/>
</dbReference>
<dbReference type="AlphaFoldDB" id="A0AAW2RVB7"/>
<evidence type="ECO:0000256" key="1">
    <source>
        <dbReference type="ARBA" id="ARBA00022737"/>
    </source>
</evidence>
<dbReference type="GO" id="GO:0003723">
    <property type="term" value="F:RNA binding"/>
    <property type="evidence" value="ECO:0007669"/>
    <property type="project" value="InterPro"/>
</dbReference>
<feature type="repeat" description="PPR" evidence="2">
    <location>
        <begin position="200"/>
        <end position="234"/>
    </location>
</feature>